<comment type="similarity">
    <text evidence="1">Belongs to the protein kinase superfamily. STE Ser/Thr protein kinase family. STE20 subfamily.</text>
</comment>
<comment type="catalytic activity">
    <reaction evidence="8">
        <text>L-threonyl-[protein] + ATP = O-phospho-L-threonyl-[protein] + ADP + H(+)</text>
        <dbReference type="Rhea" id="RHEA:46608"/>
        <dbReference type="Rhea" id="RHEA-COMP:11060"/>
        <dbReference type="Rhea" id="RHEA-COMP:11605"/>
        <dbReference type="ChEBI" id="CHEBI:15378"/>
        <dbReference type="ChEBI" id="CHEBI:30013"/>
        <dbReference type="ChEBI" id="CHEBI:30616"/>
        <dbReference type="ChEBI" id="CHEBI:61977"/>
        <dbReference type="ChEBI" id="CHEBI:456216"/>
        <dbReference type="EC" id="2.7.11.1"/>
    </reaction>
</comment>
<feature type="compositionally biased region" description="Low complexity" evidence="11">
    <location>
        <begin position="1407"/>
        <end position="1421"/>
    </location>
</feature>
<feature type="region of interest" description="Disordered" evidence="11">
    <location>
        <begin position="1401"/>
        <end position="1421"/>
    </location>
</feature>
<comment type="caution">
    <text evidence="13">The sequence shown here is derived from an EMBL/GenBank/DDBJ whole genome shotgun (WGS) entry which is preliminary data.</text>
</comment>
<feature type="region of interest" description="Disordered" evidence="11">
    <location>
        <begin position="1080"/>
        <end position="1222"/>
    </location>
</feature>
<keyword evidence="3" id="KW-0723">Serine/threonine-protein kinase</keyword>
<sequence length="1421" mass="157373">MGPPTNAYPWEMRQTTSSPQALRAQPTKFEVVKRNIATVWQGLKKPKMSKPAQSTKRNPLLLRVRRLFKKKERTAYYRRCSTIMTRKSALEPLLRLTAVRASMIGLDFDANRVSGYPQHARRASRFRVEKAGRQQDIKRRRKGSTCQISDNPITPSFRSERRRPNSCISSHRRFSNITSPSSSREISVYDSTKDYGAPPNIPAKSRNRAASSPWGGSGQSVVKPSGLFDMTVHRVGEGRGRVGLQGHEDVALVAQEKERAERRMQANERGPAGQRYPTIDPDCDPDLLYYDLSQLTPEQYQAQADINAHYHRLKVEAKVRTRQLQLGLDPGPPNPCTPSQGRGRGRGRLPPPVPPHSTSFTRSARSGSGTYSESGPSAPGSSPLTRFRSRPHAGTRTRTPNAIPTATGPFSTPTRRNVTNPEYQNLDLDPYEYYRNGFPRQAPIPIPVTPVHQTRYNWNTPRYQDHHLPRLLGQAHAHAQFQPLVESSESPSTSASRFQFQVPPANDHLFSPTSSVLSPDRTRHYGAFVEALLEALPGVPELQSTTTAQSEAETNFTEAETNFTEAETNFTEAETFVEQSDTSSQGQLHTFREESHHQHHVPHFQLVVDFATLPANFDGTISSTIMASSTRLQVQGTSSMTETKQRAQEDAQKMQSAVNELCANTGRPQPRYELLELIGKGSFGRVYLGEHKQTKALVAIKVLNIEEADMVNPRGSDAFGDIRKEIMALQTLRDHKAKNINVIMEAENWGSTVWLVTEYCSGGSIQTLMKPTSPNGLAEQWVIPIVREVAEAIMWVHRVGLVHRDIKAANVLITEQGSLQLCDFGVAGIVEGKLDKRTTIIGTPHWMAPELLLAPPGATYGKEVDIWAFGSLIYECATGYPPNVGKPLSSMEALGRSMQKPEDAPRLEGDRYSDNLKDIVAFCLQSDIDKRPKIEAVQKHPHIANTESQYPTATLASLVVAYKAWTDQGGYRKSLFQSGGVQEDVSGLAAPVYGDDWNFSTTATFDAQVSQLASSLDIDGVYAGNALDLRDETVRPQKAGRRRPPPEALARVPPPLAKVFDPNTMSNYNTSSKVHYNAAPQQYNSLPPDLYEPPSNNQRSDLPLRNNTGRTSTRESMIDLGGHDMETGISSFADTIKPGNRQPSEDEDHSDFHRPALSDPADTNPNRRTQDWKFPSMAPASADPEVSRFPASSYELPRPAVTPGAGGRPALMHHPTEPLPNMDRQSVASLIDLDMGMPDPYPVTRPSTANSDVGSATSEHVNTGNPFEFERHASYVVPNDYDPSIYLEESNPIQFDRDSRIDLDMALGTSGSRDVGELPDFSEAETAVQSGEYDNVEYLHVGLPPNENQRQNYTFDHFPPLGPPPSAAALAGTASRDEMLSEIDRLLGGFRGQLEAFRDVYDSPAVRSRSSASNNSNNRRR</sequence>
<comment type="catalytic activity">
    <reaction evidence="9">
        <text>L-seryl-[protein] + ATP = O-phospho-L-seryl-[protein] + ADP + H(+)</text>
        <dbReference type="Rhea" id="RHEA:17989"/>
        <dbReference type="Rhea" id="RHEA-COMP:9863"/>
        <dbReference type="Rhea" id="RHEA-COMP:11604"/>
        <dbReference type="ChEBI" id="CHEBI:15378"/>
        <dbReference type="ChEBI" id="CHEBI:29999"/>
        <dbReference type="ChEBI" id="CHEBI:30616"/>
        <dbReference type="ChEBI" id="CHEBI:83421"/>
        <dbReference type="ChEBI" id="CHEBI:456216"/>
        <dbReference type="EC" id="2.7.11.1"/>
    </reaction>
</comment>
<keyword evidence="4" id="KW-0808">Transferase</keyword>
<dbReference type="GO" id="GO:0005737">
    <property type="term" value="C:cytoplasm"/>
    <property type="evidence" value="ECO:0007669"/>
    <property type="project" value="TreeGrafter"/>
</dbReference>
<dbReference type="InterPro" id="IPR000719">
    <property type="entry name" value="Prot_kinase_dom"/>
</dbReference>
<dbReference type="Pfam" id="PF00069">
    <property type="entry name" value="Pkinase"/>
    <property type="match status" value="1"/>
</dbReference>
<name>A0A9N9PPY1_9HELO</name>
<feature type="compositionally biased region" description="Low complexity" evidence="11">
    <location>
        <begin position="372"/>
        <end position="383"/>
    </location>
</feature>
<dbReference type="PANTHER" id="PTHR48012">
    <property type="entry name" value="STERILE20-LIKE KINASE, ISOFORM B-RELATED"/>
    <property type="match status" value="1"/>
</dbReference>
<dbReference type="EMBL" id="CAJVRM010000001">
    <property type="protein sequence ID" value="CAG8970678.1"/>
    <property type="molecule type" value="Genomic_DNA"/>
</dbReference>
<dbReference type="InterPro" id="IPR050629">
    <property type="entry name" value="STE20/SPS1-PAK"/>
</dbReference>
<feature type="region of interest" description="Disordered" evidence="11">
    <location>
        <begin position="1349"/>
        <end position="1372"/>
    </location>
</feature>
<feature type="region of interest" description="Disordered" evidence="11">
    <location>
        <begin position="1032"/>
        <end position="1068"/>
    </location>
</feature>
<feature type="compositionally biased region" description="Polar residues" evidence="11">
    <location>
        <begin position="356"/>
        <end position="371"/>
    </location>
</feature>
<evidence type="ECO:0000256" key="2">
    <source>
        <dbReference type="ARBA" id="ARBA00012513"/>
    </source>
</evidence>
<dbReference type="PROSITE" id="PS00108">
    <property type="entry name" value="PROTEIN_KINASE_ST"/>
    <property type="match status" value="1"/>
</dbReference>
<dbReference type="PROSITE" id="PS00107">
    <property type="entry name" value="PROTEIN_KINASE_ATP"/>
    <property type="match status" value="1"/>
</dbReference>
<feature type="domain" description="Protein kinase" evidence="12">
    <location>
        <begin position="672"/>
        <end position="943"/>
    </location>
</feature>
<dbReference type="GO" id="GO:0004674">
    <property type="term" value="F:protein serine/threonine kinase activity"/>
    <property type="evidence" value="ECO:0007669"/>
    <property type="project" value="UniProtKB-KW"/>
</dbReference>
<dbReference type="SMART" id="SM00220">
    <property type="entry name" value="S_TKc"/>
    <property type="match status" value="1"/>
</dbReference>
<evidence type="ECO:0000256" key="10">
    <source>
        <dbReference type="PROSITE-ProRule" id="PRU10141"/>
    </source>
</evidence>
<protein>
    <recommendedName>
        <fullName evidence="2">non-specific serine/threonine protein kinase</fullName>
        <ecNumber evidence="2">2.7.11.1</ecNumber>
    </recommendedName>
</protein>
<evidence type="ECO:0000313" key="13">
    <source>
        <dbReference type="EMBL" id="CAG8970678.1"/>
    </source>
</evidence>
<keyword evidence="14" id="KW-1185">Reference proteome</keyword>
<feature type="binding site" evidence="10">
    <location>
        <position position="701"/>
    </location>
    <ligand>
        <name>ATP</name>
        <dbReference type="ChEBI" id="CHEBI:30616"/>
    </ligand>
</feature>
<evidence type="ECO:0000256" key="6">
    <source>
        <dbReference type="ARBA" id="ARBA00022777"/>
    </source>
</evidence>
<evidence type="ECO:0000256" key="8">
    <source>
        <dbReference type="ARBA" id="ARBA00047899"/>
    </source>
</evidence>
<organism evidence="13 14">
    <name type="scientific">Hymenoscyphus albidus</name>
    <dbReference type="NCBI Taxonomy" id="595503"/>
    <lineage>
        <taxon>Eukaryota</taxon>
        <taxon>Fungi</taxon>
        <taxon>Dikarya</taxon>
        <taxon>Ascomycota</taxon>
        <taxon>Pezizomycotina</taxon>
        <taxon>Leotiomycetes</taxon>
        <taxon>Helotiales</taxon>
        <taxon>Helotiaceae</taxon>
        <taxon>Hymenoscyphus</taxon>
    </lineage>
</organism>
<dbReference type="Proteomes" id="UP000701801">
    <property type="component" value="Unassembled WGS sequence"/>
</dbReference>
<evidence type="ECO:0000256" key="9">
    <source>
        <dbReference type="ARBA" id="ARBA00048679"/>
    </source>
</evidence>
<dbReference type="EC" id="2.7.11.1" evidence="2"/>
<gene>
    <name evidence="13" type="ORF">HYALB_00003433</name>
</gene>
<dbReference type="PROSITE" id="PS50011">
    <property type="entry name" value="PROTEIN_KINASE_DOM"/>
    <property type="match status" value="1"/>
</dbReference>
<dbReference type="GO" id="GO:0005524">
    <property type="term" value="F:ATP binding"/>
    <property type="evidence" value="ECO:0007669"/>
    <property type="project" value="UniProtKB-UniRule"/>
</dbReference>
<evidence type="ECO:0000313" key="14">
    <source>
        <dbReference type="Proteomes" id="UP000701801"/>
    </source>
</evidence>
<keyword evidence="6" id="KW-0418">Kinase</keyword>
<evidence type="ECO:0000259" key="12">
    <source>
        <dbReference type="PROSITE" id="PS50011"/>
    </source>
</evidence>
<dbReference type="Gene3D" id="1.10.510.10">
    <property type="entry name" value="Transferase(Phosphotransferase) domain 1"/>
    <property type="match status" value="1"/>
</dbReference>
<feature type="compositionally biased region" description="Polar residues" evidence="11">
    <location>
        <begin position="1094"/>
        <end position="1111"/>
    </location>
</feature>
<keyword evidence="7 10" id="KW-0067">ATP-binding</keyword>
<evidence type="ECO:0000256" key="3">
    <source>
        <dbReference type="ARBA" id="ARBA00022527"/>
    </source>
</evidence>
<dbReference type="InterPro" id="IPR008271">
    <property type="entry name" value="Ser/Thr_kinase_AS"/>
</dbReference>
<evidence type="ECO:0000256" key="4">
    <source>
        <dbReference type="ARBA" id="ARBA00022679"/>
    </source>
</evidence>
<feature type="region of interest" description="Disordered" evidence="11">
    <location>
        <begin position="325"/>
        <end position="422"/>
    </location>
</feature>
<feature type="compositionally biased region" description="Polar residues" evidence="11">
    <location>
        <begin position="396"/>
        <end position="422"/>
    </location>
</feature>
<dbReference type="SUPFAM" id="SSF56112">
    <property type="entry name" value="Protein kinase-like (PK-like)"/>
    <property type="match status" value="1"/>
</dbReference>
<keyword evidence="5 10" id="KW-0547">Nucleotide-binding</keyword>
<feature type="compositionally biased region" description="Polar residues" evidence="11">
    <location>
        <begin position="144"/>
        <end position="157"/>
    </location>
</feature>
<reference evidence="13" key="1">
    <citation type="submission" date="2021-07" db="EMBL/GenBank/DDBJ databases">
        <authorList>
            <person name="Durling M."/>
        </authorList>
    </citation>
    <scope>NUCLEOTIDE SEQUENCE</scope>
</reference>
<proteinExistence type="inferred from homology"/>
<feature type="region of interest" description="Disordered" evidence="11">
    <location>
        <begin position="1"/>
        <end position="24"/>
    </location>
</feature>
<dbReference type="OrthoDB" id="248923at2759"/>
<feature type="compositionally biased region" description="Polar residues" evidence="11">
    <location>
        <begin position="175"/>
        <end position="185"/>
    </location>
</feature>
<accession>A0A9N9PPY1</accession>
<feature type="compositionally biased region" description="Basic and acidic residues" evidence="11">
    <location>
        <begin position="1112"/>
        <end position="1126"/>
    </location>
</feature>
<evidence type="ECO:0000256" key="11">
    <source>
        <dbReference type="SAM" id="MobiDB-lite"/>
    </source>
</evidence>
<evidence type="ECO:0000256" key="1">
    <source>
        <dbReference type="ARBA" id="ARBA00008874"/>
    </source>
</evidence>
<evidence type="ECO:0000256" key="5">
    <source>
        <dbReference type="ARBA" id="ARBA00022741"/>
    </source>
</evidence>
<dbReference type="InterPro" id="IPR017441">
    <property type="entry name" value="Protein_kinase_ATP_BS"/>
</dbReference>
<evidence type="ECO:0000256" key="7">
    <source>
        <dbReference type="ARBA" id="ARBA00022840"/>
    </source>
</evidence>
<dbReference type="InterPro" id="IPR011009">
    <property type="entry name" value="Kinase-like_dom_sf"/>
</dbReference>
<feature type="region of interest" description="Disordered" evidence="11">
    <location>
        <begin position="131"/>
        <end position="222"/>
    </location>
</feature>
<dbReference type="PANTHER" id="PTHR48012:SF10">
    <property type="entry name" value="FI20177P1"/>
    <property type="match status" value="1"/>
</dbReference>